<dbReference type="CDD" id="cd16377">
    <property type="entry name" value="23S_rRNA_IVP_like"/>
    <property type="match status" value="1"/>
</dbReference>
<sequence length="84" mass="9445">MVSQICRAASSVPANIVEGNSRQSKKEYAQFLFQAKGSLSEVQYFLILARDLKFISDQQAKELMNDCDDVSRLIAGLIKYLRKG</sequence>
<dbReference type="InterPro" id="IPR012657">
    <property type="entry name" value="23S_rRNA-intervening_sequence"/>
</dbReference>
<evidence type="ECO:0000313" key="1">
    <source>
        <dbReference type="EMBL" id="KKU61109.1"/>
    </source>
</evidence>
<dbReference type="InterPro" id="IPR036583">
    <property type="entry name" value="23S_rRNA_IVS_sf"/>
</dbReference>
<evidence type="ECO:0008006" key="3">
    <source>
        <dbReference type="Google" id="ProtNLM"/>
    </source>
</evidence>
<dbReference type="AlphaFoldDB" id="A0A0G1RV04"/>
<accession>A0A0G1RV04</accession>
<comment type="caution">
    <text evidence="1">The sequence shown here is derived from an EMBL/GenBank/DDBJ whole genome shotgun (WGS) entry which is preliminary data.</text>
</comment>
<gene>
    <name evidence="1" type="ORF">UX85_C0004G0030</name>
</gene>
<evidence type="ECO:0000313" key="2">
    <source>
        <dbReference type="Proteomes" id="UP000033860"/>
    </source>
</evidence>
<dbReference type="Proteomes" id="UP000033860">
    <property type="component" value="Unassembled WGS sequence"/>
</dbReference>
<dbReference type="Gene3D" id="1.20.1440.60">
    <property type="entry name" value="23S rRNA-intervening sequence"/>
    <property type="match status" value="1"/>
</dbReference>
<dbReference type="PANTHER" id="PTHR38471">
    <property type="entry name" value="FOUR HELIX BUNDLE PROTEIN"/>
    <property type="match status" value="1"/>
</dbReference>
<dbReference type="SUPFAM" id="SSF158446">
    <property type="entry name" value="IVS-encoded protein-like"/>
    <property type="match status" value="1"/>
</dbReference>
<dbReference type="PANTHER" id="PTHR38471:SF2">
    <property type="entry name" value="FOUR HELIX BUNDLE PROTEIN"/>
    <property type="match status" value="1"/>
</dbReference>
<name>A0A0G1RV04_9BACT</name>
<protein>
    <recommendedName>
        <fullName evidence="3">Four helix bundle protein</fullName>
    </recommendedName>
</protein>
<proteinExistence type="predicted"/>
<reference evidence="1 2" key="1">
    <citation type="journal article" date="2015" name="Nature">
        <title>rRNA introns, odd ribosomes, and small enigmatic genomes across a large radiation of phyla.</title>
        <authorList>
            <person name="Brown C.T."/>
            <person name="Hug L.A."/>
            <person name="Thomas B.C."/>
            <person name="Sharon I."/>
            <person name="Castelle C.J."/>
            <person name="Singh A."/>
            <person name="Wilkins M.J."/>
            <person name="Williams K.H."/>
            <person name="Banfield J.F."/>
        </authorList>
    </citation>
    <scope>NUCLEOTIDE SEQUENCE [LARGE SCALE GENOMIC DNA]</scope>
</reference>
<dbReference type="NCBIfam" id="TIGR02436">
    <property type="entry name" value="four helix bundle protein"/>
    <property type="match status" value="1"/>
</dbReference>
<organism evidence="1 2">
    <name type="scientific">Candidatus Beckwithbacteria bacterium GW2011_GWB1_47_15</name>
    <dbReference type="NCBI Taxonomy" id="1618371"/>
    <lineage>
        <taxon>Bacteria</taxon>
        <taxon>Candidatus Beckwithiibacteriota</taxon>
    </lineage>
</organism>
<dbReference type="Pfam" id="PF05635">
    <property type="entry name" value="23S_rRNA_IVP"/>
    <property type="match status" value="1"/>
</dbReference>
<dbReference type="EMBL" id="LCNT01000004">
    <property type="protein sequence ID" value="KKU61109.1"/>
    <property type="molecule type" value="Genomic_DNA"/>
</dbReference>